<dbReference type="CDD" id="cd00082">
    <property type="entry name" value="HisKA"/>
    <property type="match status" value="1"/>
</dbReference>
<gene>
    <name evidence="9" type="ORF">ENJ40_08855</name>
</gene>
<protein>
    <recommendedName>
        <fullName evidence="2">histidine kinase</fullName>
        <ecNumber evidence="2">2.7.13.3</ecNumber>
    </recommendedName>
</protein>
<dbReference type="SUPFAM" id="SSF47384">
    <property type="entry name" value="Homodimeric domain of signal transducing histidine kinase"/>
    <property type="match status" value="1"/>
</dbReference>
<evidence type="ECO:0000256" key="3">
    <source>
        <dbReference type="ARBA" id="ARBA00022553"/>
    </source>
</evidence>
<dbReference type="InterPro" id="IPR003661">
    <property type="entry name" value="HisK_dim/P_dom"/>
</dbReference>
<dbReference type="Gene3D" id="3.30.450.40">
    <property type="match status" value="1"/>
</dbReference>
<dbReference type="EMBL" id="DRMH01000118">
    <property type="protein sequence ID" value="HFC98547.1"/>
    <property type="molecule type" value="Genomic_DNA"/>
</dbReference>
<organism evidence="9">
    <name type="scientific">Thermosulfurimonas dismutans</name>
    <dbReference type="NCBI Taxonomy" id="999894"/>
    <lineage>
        <taxon>Bacteria</taxon>
        <taxon>Pseudomonadati</taxon>
        <taxon>Thermodesulfobacteriota</taxon>
        <taxon>Thermodesulfobacteria</taxon>
        <taxon>Thermodesulfobacteriales</taxon>
        <taxon>Thermodesulfobacteriaceae</taxon>
        <taxon>Thermosulfurimonas</taxon>
    </lineage>
</organism>
<dbReference type="Pfam" id="PF00512">
    <property type="entry name" value="HisKA"/>
    <property type="match status" value="1"/>
</dbReference>
<dbReference type="Proteomes" id="UP000886043">
    <property type="component" value="Unassembled WGS sequence"/>
</dbReference>
<evidence type="ECO:0000259" key="8">
    <source>
        <dbReference type="PROSITE" id="PS50109"/>
    </source>
</evidence>
<comment type="catalytic activity">
    <reaction evidence="1">
        <text>ATP + protein L-histidine = ADP + protein N-phospho-L-histidine.</text>
        <dbReference type="EC" id="2.7.13.3"/>
    </reaction>
</comment>
<evidence type="ECO:0000256" key="5">
    <source>
        <dbReference type="ARBA" id="ARBA00022777"/>
    </source>
</evidence>
<dbReference type="SMART" id="SM00388">
    <property type="entry name" value="HisKA"/>
    <property type="match status" value="1"/>
</dbReference>
<dbReference type="InterPro" id="IPR036097">
    <property type="entry name" value="HisK_dim/P_sf"/>
</dbReference>
<proteinExistence type="predicted"/>
<evidence type="ECO:0000256" key="4">
    <source>
        <dbReference type="ARBA" id="ARBA00022679"/>
    </source>
</evidence>
<dbReference type="Pfam" id="PF13185">
    <property type="entry name" value="GAF_2"/>
    <property type="match status" value="1"/>
</dbReference>
<keyword evidence="4" id="KW-0808">Transferase</keyword>
<dbReference type="Pfam" id="PF02518">
    <property type="entry name" value="HATPase_c"/>
    <property type="match status" value="1"/>
</dbReference>
<dbReference type="InterPro" id="IPR003594">
    <property type="entry name" value="HATPase_dom"/>
</dbReference>
<keyword evidence="7" id="KW-0175">Coiled coil</keyword>
<name>A0A7C3CGX7_9BACT</name>
<dbReference type="EC" id="2.7.13.3" evidence="2"/>
<dbReference type="SMART" id="SM00387">
    <property type="entry name" value="HATPase_c"/>
    <property type="match status" value="1"/>
</dbReference>
<evidence type="ECO:0000313" key="9">
    <source>
        <dbReference type="EMBL" id="HFC98547.1"/>
    </source>
</evidence>
<dbReference type="SMART" id="SM00065">
    <property type="entry name" value="GAF"/>
    <property type="match status" value="1"/>
</dbReference>
<dbReference type="PRINTS" id="PR00344">
    <property type="entry name" value="BCTRLSENSOR"/>
</dbReference>
<reference evidence="9" key="1">
    <citation type="journal article" date="2020" name="mSystems">
        <title>Genome- and Community-Level Interaction Insights into Carbon Utilization and Element Cycling Functions of Hydrothermarchaeota in Hydrothermal Sediment.</title>
        <authorList>
            <person name="Zhou Z."/>
            <person name="Liu Y."/>
            <person name="Xu W."/>
            <person name="Pan J."/>
            <person name="Luo Z.H."/>
            <person name="Li M."/>
        </authorList>
    </citation>
    <scope>NUCLEOTIDE SEQUENCE [LARGE SCALE GENOMIC DNA]</scope>
    <source>
        <strain evidence="9">HyVt-483</strain>
    </source>
</reference>
<keyword evidence="6" id="KW-0902">Two-component regulatory system</keyword>
<feature type="domain" description="Histidine kinase" evidence="8">
    <location>
        <begin position="203"/>
        <end position="424"/>
    </location>
</feature>
<dbReference type="InterPro" id="IPR004358">
    <property type="entry name" value="Sig_transdc_His_kin-like_C"/>
</dbReference>
<dbReference type="InterPro" id="IPR003018">
    <property type="entry name" value="GAF"/>
</dbReference>
<dbReference type="PROSITE" id="PS50109">
    <property type="entry name" value="HIS_KIN"/>
    <property type="match status" value="1"/>
</dbReference>
<dbReference type="InterPro" id="IPR005467">
    <property type="entry name" value="His_kinase_dom"/>
</dbReference>
<accession>A0A7C3CGX7</accession>
<dbReference type="SUPFAM" id="SSF55874">
    <property type="entry name" value="ATPase domain of HSP90 chaperone/DNA topoisomerase II/histidine kinase"/>
    <property type="match status" value="1"/>
</dbReference>
<dbReference type="Gene3D" id="1.10.287.130">
    <property type="match status" value="1"/>
</dbReference>
<dbReference type="InterPro" id="IPR036890">
    <property type="entry name" value="HATPase_C_sf"/>
</dbReference>
<dbReference type="PANTHER" id="PTHR43711">
    <property type="entry name" value="TWO-COMPONENT HISTIDINE KINASE"/>
    <property type="match status" value="1"/>
</dbReference>
<sequence>MHLLAEIWEDFSQPPGVFFTRLCEILRQKSRCLLVWLGFVSEDEEIRPRAFSGKHFAYIRNLRIDLRHPELSRGPTARAVLEKRPVVEPNIPSSPTYAPWREKALSFGFRSSLALPLICDQEVFGTLNFYASRENFFTPEKVAQLDHLAREAALILKLYEIYEQLRWENQSLRNKLQRLEDLLQEKELQIRHAEEARDRWLALMGHELRTPLTSILGFSEMLSSGIHGLLNEKQLRYLTHIQKSARFILQLTEALQKVVRFKYLEGSTPQRFRVEQVVEGAVFLLQQKIKERKARIEILGKRNLSWKGNQHLLQEIVFNLLSNALKFGPEGGTIWVHIEEERDLHARRWLSLEVSDQGPGISPQDYGRIFKPFVQGGDLYTQKPEGLGLGLSLAREMAETQGGLLLALPSSRGARFLCLFPERNYHLKPLAEVLLLESRPEVVYRLALLLAGEGFRSLAFPEKESLIAHFREDTSCKIPAFDPWENPRETRRLLLTLNEEGFLGPVLLYHARGDRLHLILGANFLCLRPLNFDYLRRIQNIYLKNFDTLPSRVFLRARPHISGEATRLLQALNVEITPDPARAEILSLDLGLSGREIKEIIDRSGHIKPLFVNFSDSTLKPPEGLTPLPPRDILRELNRLSLGLKTKIGGAGSLA</sequence>
<dbReference type="InterPro" id="IPR029016">
    <property type="entry name" value="GAF-like_dom_sf"/>
</dbReference>
<dbReference type="SUPFAM" id="SSF55781">
    <property type="entry name" value="GAF domain-like"/>
    <property type="match status" value="1"/>
</dbReference>
<feature type="coiled-coil region" evidence="7">
    <location>
        <begin position="162"/>
        <end position="203"/>
    </location>
</feature>
<keyword evidence="3" id="KW-0597">Phosphoprotein</keyword>
<evidence type="ECO:0000256" key="7">
    <source>
        <dbReference type="SAM" id="Coils"/>
    </source>
</evidence>
<comment type="caution">
    <text evidence="9">The sequence shown here is derived from an EMBL/GenBank/DDBJ whole genome shotgun (WGS) entry which is preliminary data.</text>
</comment>
<evidence type="ECO:0000256" key="6">
    <source>
        <dbReference type="ARBA" id="ARBA00023012"/>
    </source>
</evidence>
<keyword evidence="5" id="KW-0418">Kinase</keyword>
<dbReference type="PANTHER" id="PTHR43711:SF1">
    <property type="entry name" value="HISTIDINE KINASE 1"/>
    <property type="match status" value="1"/>
</dbReference>
<dbReference type="InterPro" id="IPR050736">
    <property type="entry name" value="Sensor_HK_Regulatory"/>
</dbReference>
<dbReference type="Gene3D" id="3.30.565.10">
    <property type="entry name" value="Histidine kinase-like ATPase, C-terminal domain"/>
    <property type="match status" value="1"/>
</dbReference>
<dbReference type="GO" id="GO:0000155">
    <property type="term" value="F:phosphorelay sensor kinase activity"/>
    <property type="evidence" value="ECO:0007669"/>
    <property type="project" value="InterPro"/>
</dbReference>
<evidence type="ECO:0000256" key="2">
    <source>
        <dbReference type="ARBA" id="ARBA00012438"/>
    </source>
</evidence>
<evidence type="ECO:0000256" key="1">
    <source>
        <dbReference type="ARBA" id="ARBA00000085"/>
    </source>
</evidence>
<dbReference type="AlphaFoldDB" id="A0A7C3CGX7"/>